<dbReference type="GO" id="GO:0030576">
    <property type="term" value="P:Cajal body organization"/>
    <property type="evidence" value="ECO:0007669"/>
    <property type="project" value="TreeGrafter"/>
</dbReference>
<accession>A0AAW2IGQ9</accession>
<evidence type="ECO:0000256" key="4">
    <source>
        <dbReference type="SAM" id="MobiDB-lite"/>
    </source>
</evidence>
<dbReference type="SMART" id="SM00320">
    <property type="entry name" value="WD40"/>
    <property type="match status" value="7"/>
</dbReference>
<dbReference type="InterPro" id="IPR015943">
    <property type="entry name" value="WD40/YVTN_repeat-like_dom_sf"/>
</dbReference>
<name>A0AAW2IGQ9_9NEOP</name>
<reference evidence="5" key="1">
    <citation type="journal article" date="2024" name="Gigascience">
        <title>Chromosome-level genome of the poultry shaft louse Menopon gallinae provides insight into the host-switching and adaptive evolution of parasitic lice.</title>
        <authorList>
            <person name="Xu Y."/>
            <person name="Ma L."/>
            <person name="Liu S."/>
            <person name="Liang Y."/>
            <person name="Liu Q."/>
            <person name="He Z."/>
            <person name="Tian L."/>
            <person name="Duan Y."/>
            <person name="Cai W."/>
            <person name="Li H."/>
            <person name="Song F."/>
        </authorList>
    </citation>
    <scope>NUCLEOTIDE SEQUENCE</scope>
    <source>
        <strain evidence="5">Cailab_2023a</strain>
    </source>
</reference>
<comment type="caution">
    <text evidence="5">The sequence shown here is derived from an EMBL/GenBank/DDBJ whole genome shotgun (WGS) entry which is preliminary data.</text>
</comment>
<dbReference type="Gene3D" id="2.130.10.10">
    <property type="entry name" value="YVTN repeat-like/Quinoprotein amine dehydrogenase"/>
    <property type="match status" value="3"/>
</dbReference>
<dbReference type="PROSITE" id="PS50082">
    <property type="entry name" value="WD_REPEATS_2"/>
    <property type="match status" value="1"/>
</dbReference>
<protein>
    <recommendedName>
        <fullName evidence="2">WD repeat-containing protein 79</fullName>
    </recommendedName>
</protein>
<dbReference type="SUPFAM" id="SSF50978">
    <property type="entry name" value="WD40 repeat-like"/>
    <property type="match status" value="1"/>
</dbReference>
<proteinExistence type="inferred from homology"/>
<dbReference type="Pfam" id="PF00400">
    <property type="entry name" value="WD40"/>
    <property type="match status" value="3"/>
</dbReference>
<dbReference type="PANTHER" id="PTHR13211:SF0">
    <property type="entry name" value="TELOMERASE CAJAL BODY PROTEIN 1"/>
    <property type="match status" value="1"/>
</dbReference>
<dbReference type="InterPro" id="IPR036322">
    <property type="entry name" value="WD40_repeat_dom_sf"/>
</dbReference>
<feature type="repeat" description="WD" evidence="3">
    <location>
        <begin position="204"/>
        <end position="240"/>
    </location>
</feature>
<dbReference type="AlphaFoldDB" id="A0AAW2IGQ9"/>
<dbReference type="GO" id="GO:0003723">
    <property type="term" value="F:RNA binding"/>
    <property type="evidence" value="ECO:0007669"/>
    <property type="project" value="TreeGrafter"/>
</dbReference>
<comment type="similarity">
    <text evidence="1">Belongs to the TCAB1 family.</text>
</comment>
<gene>
    <name evidence="5" type="ORF">PYX00_002490</name>
</gene>
<keyword evidence="3" id="KW-0853">WD repeat</keyword>
<dbReference type="EMBL" id="JARGDH010000001">
    <property type="protein sequence ID" value="KAL0281532.1"/>
    <property type="molecule type" value="Genomic_DNA"/>
</dbReference>
<sequence length="357" mass="39956">MKIESCFKGRNCFLKGCKWSPDGFCLLSNSEDNVLRLFEIAESVTKVASEEVLPVVIAKEGGTIYDFEWYSKMNSSDPITCVFASTSQNSPIHLWDAYTGCLRATYQPINQYDEVTAAYSLAFSPDGRKIYSGFKKVIRIFDVSLPGRVSEERNVKPKGESVFQTSIISCISINPVAPNIYALGSYDRTIGIYTEPKGELQCLMKGHTGGITEMKFSSDGVQLYSGGRKDSEIICWDLRNPGRIMCIMKREVNTNQRIYFDLANEKPHLVTGSTDGRIIIYDTTVLTEDKETILEPVIAWKGHDDCVNGVSFHPFWPILASSSGQYHQPESETDDGESTPESKVENSVKLWSIHLND</sequence>
<dbReference type="InterPro" id="IPR051150">
    <property type="entry name" value="SWT21/TCAB1_mRNA_Telomere"/>
</dbReference>
<organism evidence="5">
    <name type="scientific">Menopon gallinae</name>
    <name type="common">poultry shaft louse</name>
    <dbReference type="NCBI Taxonomy" id="328185"/>
    <lineage>
        <taxon>Eukaryota</taxon>
        <taxon>Metazoa</taxon>
        <taxon>Ecdysozoa</taxon>
        <taxon>Arthropoda</taxon>
        <taxon>Hexapoda</taxon>
        <taxon>Insecta</taxon>
        <taxon>Pterygota</taxon>
        <taxon>Neoptera</taxon>
        <taxon>Paraneoptera</taxon>
        <taxon>Psocodea</taxon>
        <taxon>Troctomorpha</taxon>
        <taxon>Phthiraptera</taxon>
        <taxon>Amblycera</taxon>
        <taxon>Menoponidae</taxon>
        <taxon>Menopon</taxon>
    </lineage>
</organism>
<feature type="region of interest" description="Disordered" evidence="4">
    <location>
        <begin position="323"/>
        <end position="345"/>
    </location>
</feature>
<evidence type="ECO:0000256" key="2">
    <source>
        <dbReference type="ARBA" id="ARBA00041558"/>
    </source>
</evidence>
<dbReference type="PANTHER" id="PTHR13211">
    <property type="entry name" value="TELOMERASE CAJAL BODY PROTEIN 1"/>
    <property type="match status" value="1"/>
</dbReference>
<dbReference type="InterPro" id="IPR001680">
    <property type="entry name" value="WD40_rpt"/>
</dbReference>
<dbReference type="GO" id="GO:0015030">
    <property type="term" value="C:Cajal body"/>
    <property type="evidence" value="ECO:0007669"/>
    <property type="project" value="TreeGrafter"/>
</dbReference>
<evidence type="ECO:0000256" key="3">
    <source>
        <dbReference type="PROSITE-ProRule" id="PRU00221"/>
    </source>
</evidence>
<evidence type="ECO:0000313" key="5">
    <source>
        <dbReference type="EMBL" id="KAL0281532.1"/>
    </source>
</evidence>
<evidence type="ECO:0000256" key="1">
    <source>
        <dbReference type="ARBA" id="ARBA00038279"/>
    </source>
</evidence>